<evidence type="ECO:0000313" key="1">
    <source>
        <dbReference type="EMBL" id="CAH3159900.1"/>
    </source>
</evidence>
<organism evidence="1 2">
    <name type="scientific">Porites evermanni</name>
    <dbReference type="NCBI Taxonomy" id="104178"/>
    <lineage>
        <taxon>Eukaryota</taxon>
        <taxon>Metazoa</taxon>
        <taxon>Cnidaria</taxon>
        <taxon>Anthozoa</taxon>
        <taxon>Hexacorallia</taxon>
        <taxon>Scleractinia</taxon>
        <taxon>Fungiina</taxon>
        <taxon>Poritidae</taxon>
        <taxon>Porites</taxon>
    </lineage>
</organism>
<dbReference type="Proteomes" id="UP001159427">
    <property type="component" value="Unassembled WGS sequence"/>
</dbReference>
<dbReference type="EMBL" id="CALNXI010001202">
    <property type="protein sequence ID" value="CAH3159900.1"/>
    <property type="molecule type" value="Genomic_DNA"/>
</dbReference>
<name>A0ABN8Q991_9CNID</name>
<gene>
    <name evidence="1" type="ORF">PEVE_00003436</name>
</gene>
<comment type="caution">
    <text evidence="1">The sequence shown here is derived from an EMBL/GenBank/DDBJ whole genome shotgun (WGS) entry which is preliminary data.</text>
</comment>
<proteinExistence type="predicted"/>
<sequence length="102" mass="12483">QRAKDHRRIYQKFYIEDLFPKITNRYQEKHGEAFPMSVQAKVDHLQKNVNEIMVKLDAILKQVGGEFQHRVSRVFQVMPHRCKLQEIYRRLRFPTIRLFDRK</sequence>
<protein>
    <submittedName>
        <fullName evidence="1">Uncharacterized protein</fullName>
    </submittedName>
</protein>
<keyword evidence="2" id="KW-1185">Reference proteome</keyword>
<accession>A0ABN8Q991</accession>
<evidence type="ECO:0000313" key="2">
    <source>
        <dbReference type="Proteomes" id="UP001159427"/>
    </source>
</evidence>
<feature type="non-terminal residue" evidence="1">
    <location>
        <position position="1"/>
    </location>
</feature>
<reference evidence="1 2" key="1">
    <citation type="submission" date="2022-05" db="EMBL/GenBank/DDBJ databases">
        <authorList>
            <consortium name="Genoscope - CEA"/>
            <person name="William W."/>
        </authorList>
    </citation>
    <scope>NUCLEOTIDE SEQUENCE [LARGE SCALE GENOMIC DNA]</scope>
</reference>